<organism evidence="7 8">
    <name type="scientific">Plectus sambesii</name>
    <dbReference type="NCBI Taxonomy" id="2011161"/>
    <lineage>
        <taxon>Eukaryota</taxon>
        <taxon>Metazoa</taxon>
        <taxon>Ecdysozoa</taxon>
        <taxon>Nematoda</taxon>
        <taxon>Chromadorea</taxon>
        <taxon>Plectida</taxon>
        <taxon>Plectina</taxon>
        <taxon>Plectoidea</taxon>
        <taxon>Plectidae</taxon>
        <taxon>Plectus</taxon>
    </lineage>
</organism>
<reference evidence="8" key="1">
    <citation type="submission" date="2022-11" db="UniProtKB">
        <authorList>
            <consortium name="WormBaseParasite"/>
        </authorList>
    </citation>
    <scope>IDENTIFICATION</scope>
</reference>
<evidence type="ECO:0000256" key="2">
    <source>
        <dbReference type="ARBA" id="ARBA00022692"/>
    </source>
</evidence>
<dbReference type="InterPro" id="IPR018045">
    <property type="entry name" value="S04_transporter_CS"/>
</dbReference>
<dbReference type="SUPFAM" id="SSF52091">
    <property type="entry name" value="SpoIIaa-like"/>
    <property type="match status" value="1"/>
</dbReference>
<dbReference type="NCBIfam" id="TIGR00815">
    <property type="entry name" value="sulP"/>
    <property type="match status" value="1"/>
</dbReference>
<accession>A0A914UMP3</accession>
<keyword evidence="3 5" id="KW-1133">Transmembrane helix</keyword>
<dbReference type="Pfam" id="PF01740">
    <property type="entry name" value="STAS"/>
    <property type="match status" value="1"/>
</dbReference>
<feature type="transmembrane region" description="Helical" evidence="5">
    <location>
        <begin position="74"/>
        <end position="91"/>
    </location>
</feature>
<dbReference type="GO" id="GO:0008271">
    <property type="term" value="F:secondary active sulfate transmembrane transporter activity"/>
    <property type="evidence" value="ECO:0007669"/>
    <property type="project" value="InterPro"/>
</dbReference>
<dbReference type="Proteomes" id="UP000887566">
    <property type="component" value="Unplaced"/>
</dbReference>
<sequence length="666" mass="73258">MPDLSTSAFKGRIKIDRKAWSQEDIELEYKYTPQKAPSITSWMRGQCRFTVGCLGDSLLTCVPIVRWLPKYERSFLLSDVIAGLTVGIFLVPQGMAYASLAGLAPVYGLYSSFFPSLLYMVFGTSRHVSHGVFAVVSLMTHTALLRILPDGGTHTHQQDANGTTTVASTDDSTLTPIIVVTALTLAVGLVQVVMALLRLSFLTTYLSDQVIGGFTTGSACHVLASQLNKVIDVKIANYGGLFKLYYTFRDIIEAVPHTRIPTLITSVICLVFLVVGKEYINPAVRKRLPIPVPFELIAVVIATALSYFFEFETKYKMSVVSHIPTGFPLPTVPRVDLIPRILGDAVGIAMVTFVVTVSVGKLFAKKHGYRTNPSQELRALGIIQIIISFLSCHPASGGLSRSLLNAQMGVKTQLSQVFCGSLLLIVILLIGPLLEPLPTCILAAIIIVALKGMFMQLKELKTLWPMSKIDFSIWLVSFLSTVCWDVTEGLIISIVFALLTVIFRLQWPQSVELGRLPNSDLYRDATRFETVDLLNGVRVFRFDAPLLFANIDLFKKRAQKLASEAGQNPTIIRALVVDGSGIICIDCMGVNTLKEFSLEMAQRNVIVYLASFKAPVREMCQSVGFDKKVLRFYPSVHDAIHCALSEASMEGDLLSDKAATEEISHM</sequence>
<feature type="transmembrane region" description="Helical" evidence="5">
    <location>
        <begin position="376"/>
        <end position="396"/>
    </location>
</feature>
<name>A0A914UMP3_9BILA</name>
<evidence type="ECO:0000313" key="7">
    <source>
        <dbReference type="Proteomes" id="UP000887566"/>
    </source>
</evidence>
<dbReference type="PANTHER" id="PTHR11814">
    <property type="entry name" value="SULFATE TRANSPORTER"/>
    <property type="match status" value="1"/>
</dbReference>
<evidence type="ECO:0000256" key="3">
    <source>
        <dbReference type="ARBA" id="ARBA00022989"/>
    </source>
</evidence>
<evidence type="ECO:0000313" key="8">
    <source>
        <dbReference type="WBParaSite" id="PSAMB.scaffold111size77700.g2048.t1"/>
    </source>
</evidence>
<feature type="domain" description="STAS" evidence="6">
    <location>
        <begin position="527"/>
        <end position="643"/>
    </location>
</feature>
<feature type="transmembrane region" description="Helical" evidence="5">
    <location>
        <begin position="471"/>
        <end position="503"/>
    </location>
</feature>
<dbReference type="InterPro" id="IPR011547">
    <property type="entry name" value="SLC26A/SulP_dom"/>
</dbReference>
<evidence type="ECO:0000256" key="5">
    <source>
        <dbReference type="SAM" id="Phobius"/>
    </source>
</evidence>
<feature type="transmembrane region" description="Helical" evidence="5">
    <location>
        <begin position="422"/>
        <end position="450"/>
    </location>
</feature>
<feature type="transmembrane region" description="Helical" evidence="5">
    <location>
        <begin position="258"/>
        <end position="276"/>
    </location>
</feature>
<dbReference type="PROSITE" id="PS50801">
    <property type="entry name" value="STAS"/>
    <property type="match status" value="1"/>
</dbReference>
<comment type="subcellular location">
    <subcellularLocation>
        <location evidence="1">Membrane</location>
        <topology evidence="1">Multi-pass membrane protein</topology>
    </subcellularLocation>
</comment>
<keyword evidence="7" id="KW-1185">Reference proteome</keyword>
<feature type="transmembrane region" description="Helical" evidence="5">
    <location>
        <begin position="177"/>
        <end position="197"/>
    </location>
</feature>
<keyword evidence="4 5" id="KW-0472">Membrane</keyword>
<dbReference type="AlphaFoldDB" id="A0A914UMP3"/>
<dbReference type="InterPro" id="IPR036513">
    <property type="entry name" value="STAS_dom_sf"/>
</dbReference>
<dbReference type="WBParaSite" id="PSAMB.scaffold111size77700.g2048.t1">
    <property type="protein sequence ID" value="PSAMB.scaffold111size77700.g2048.t1"/>
    <property type="gene ID" value="PSAMB.scaffold111size77700.g2048"/>
</dbReference>
<dbReference type="Pfam" id="PF00916">
    <property type="entry name" value="Sulfate_transp"/>
    <property type="match status" value="1"/>
</dbReference>
<dbReference type="PROSITE" id="PS01130">
    <property type="entry name" value="SLC26A"/>
    <property type="match status" value="1"/>
</dbReference>
<dbReference type="InterPro" id="IPR002645">
    <property type="entry name" value="STAS_dom"/>
</dbReference>
<keyword evidence="2 5" id="KW-0812">Transmembrane</keyword>
<feature type="transmembrane region" description="Helical" evidence="5">
    <location>
        <begin position="345"/>
        <end position="364"/>
    </location>
</feature>
<dbReference type="CDD" id="cd07042">
    <property type="entry name" value="STAS_SulP_like_sulfate_transporter"/>
    <property type="match status" value="1"/>
</dbReference>
<evidence type="ECO:0000256" key="4">
    <source>
        <dbReference type="ARBA" id="ARBA00023136"/>
    </source>
</evidence>
<dbReference type="Gene3D" id="3.30.750.24">
    <property type="entry name" value="STAS domain"/>
    <property type="match status" value="1"/>
</dbReference>
<evidence type="ECO:0000259" key="6">
    <source>
        <dbReference type="PROSITE" id="PS50801"/>
    </source>
</evidence>
<proteinExistence type="predicted"/>
<dbReference type="InterPro" id="IPR001902">
    <property type="entry name" value="SLC26A/SulP_fam"/>
</dbReference>
<evidence type="ECO:0000256" key="1">
    <source>
        <dbReference type="ARBA" id="ARBA00004141"/>
    </source>
</evidence>
<feature type="transmembrane region" description="Helical" evidence="5">
    <location>
        <begin position="103"/>
        <end position="122"/>
    </location>
</feature>
<dbReference type="GO" id="GO:0016020">
    <property type="term" value="C:membrane"/>
    <property type="evidence" value="ECO:0007669"/>
    <property type="project" value="UniProtKB-SubCell"/>
</dbReference>
<protein>
    <submittedName>
        <fullName evidence="8">STAS domain-containing protein</fullName>
    </submittedName>
</protein>
<feature type="transmembrane region" description="Helical" evidence="5">
    <location>
        <begin position="288"/>
        <end position="309"/>
    </location>
</feature>